<dbReference type="GO" id="GO:0005829">
    <property type="term" value="C:cytosol"/>
    <property type="evidence" value="ECO:0007669"/>
    <property type="project" value="InterPro"/>
</dbReference>
<comment type="similarity">
    <text evidence="4 9">Belongs to the peptidase C15 family.</text>
</comment>
<evidence type="ECO:0000256" key="5">
    <source>
        <dbReference type="ARBA" id="ARBA00022490"/>
    </source>
</evidence>
<dbReference type="Proteomes" id="UP000197446">
    <property type="component" value="Unassembled WGS sequence"/>
</dbReference>
<evidence type="ECO:0000256" key="2">
    <source>
        <dbReference type="ARBA" id="ARBA00002280"/>
    </source>
</evidence>
<evidence type="ECO:0000313" key="11">
    <source>
        <dbReference type="Proteomes" id="UP000197446"/>
    </source>
</evidence>
<dbReference type="EC" id="3.4.19.3" evidence="9"/>
<dbReference type="EMBL" id="NISI01000009">
    <property type="protein sequence ID" value="OWR02494.1"/>
    <property type="molecule type" value="Genomic_DNA"/>
</dbReference>
<keyword evidence="6 9" id="KW-0645">Protease</keyword>
<dbReference type="PIRSF" id="PIRSF015592">
    <property type="entry name" value="Prld-crbxl_pptds"/>
    <property type="match status" value="1"/>
</dbReference>
<dbReference type="OrthoDB" id="9779738at2"/>
<comment type="catalytic activity">
    <reaction evidence="1 9">
        <text>Release of an N-terminal pyroglutamyl group from a polypeptide, the second amino acid generally not being Pro.</text>
        <dbReference type="EC" id="3.4.19.3"/>
    </reaction>
</comment>
<sequence>MNILITGFEPFGGEVINPSWEVARSLHGQVIGGATVHARCLPTSFAGAPAALQAALAMFRPQCVIALGQASGRAEVSIERVAVNLIDARIPDNAGDRPQDVPVRVDAPAAYFSTLPIKAMRDALRAAGHPAGLSLTAGAFVCNQLFFELQHRLAGQGVRSGFIHLPALPEQAARAQPVVPSMGLAAQIDAIRLAAAVAMEADESSRAAGLDEGAPTA</sequence>
<proteinExistence type="inferred from homology"/>
<comment type="caution">
    <text evidence="10">The sequence shown here is derived from an EMBL/GenBank/DDBJ whole genome shotgun (WGS) entry which is preliminary data.</text>
</comment>
<dbReference type="SUPFAM" id="SSF53182">
    <property type="entry name" value="Pyrrolidone carboxyl peptidase (pyroglutamate aminopeptidase)"/>
    <property type="match status" value="1"/>
</dbReference>
<dbReference type="InterPro" id="IPR036440">
    <property type="entry name" value="Peptidase_C15-like_sf"/>
</dbReference>
<evidence type="ECO:0000313" key="10">
    <source>
        <dbReference type="EMBL" id="OWR02494.1"/>
    </source>
</evidence>
<protein>
    <recommendedName>
        <fullName evidence="9">Pyrrolidone-carboxylate peptidase</fullName>
        <ecNumber evidence="9">3.4.19.3</ecNumber>
    </recommendedName>
    <alternativeName>
        <fullName evidence="9">5-oxoprolyl-peptidase</fullName>
    </alternativeName>
    <alternativeName>
        <fullName evidence="9">Pyroglutamyl-peptidase I</fullName>
        <shortName evidence="9">PGP-I</shortName>
        <shortName evidence="9">Pyrase</shortName>
    </alternativeName>
</protein>
<accession>A0A254N4C0</accession>
<evidence type="ECO:0000256" key="3">
    <source>
        <dbReference type="ARBA" id="ARBA00004496"/>
    </source>
</evidence>
<dbReference type="GO" id="GO:0016920">
    <property type="term" value="F:pyroglutamyl-peptidase activity"/>
    <property type="evidence" value="ECO:0007669"/>
    <property type="project" value="UniProtKB-UniRule"/>
</dbReference>
<keyword evidence="11" id="KW-1185">Reference proteome</keyword>
<dbReference type="GO" id="GO:0006508">
    <property type="term" value="P:proteolysis"/>
    <property type="evidence" value="ECO:0007669"/>
    <property type="project" value="UniProtKB-KW"/>
</dbReference>
<comment type="function">
    <text evidence="2 9">Removes 5-oxoproline from various penultimate amino acid residues except L-proline.</text>
</comment>
<dbReference type="InterPro" id="IPR029762">
    <property type="entry name" value="PGP-I_bact-type"/>
</dbReference>
<dbReference type="InterPro" id="IPR016125">
    <property type="entry name" value="Peptidase_C15-like"/>
</dbReference>
<keyword evidence="5 9" id="KW-0963">Cytoplasm</keyword>
<dbReference type="PANTHER" id="PTHR23402">
    <property type="entry name" value="PROTEASE FAMILY C15 PYROGLUTAMYL-PEPTIDASE I-RELATED"/>
    <property type="match status" value="1"/>
</dbReference>
<name>A0A254N4C0_9BURK</name>
<dbReference type="NCBIfam" id="TIGR00504">
    <property type="entry name" value="pyro_pdase"/>
    <property type="match status" value="1"/>
</dbReference>
<dbReference type="CDD" id="cd00501">
    <property type="entry name" value="Peptidase_C15"/>
    <property type="match status" value="1"/>
</dbReference>
<evidence type="ECO:0000256" key="9">
    <source>
        <dbReference type="HAMAP-Rule" id="MF_00417"/>
    </source>
</evidence>
<dbReference type="PANTHER" id="PTHR23402:SF1">
    <property type="entry name" value="PYROGLUTAMYL-PEPTIDASE I"/>
    <property type="match status" value="1"/>
</dbReference>
<feature type="active site" evidence="9">
    <location>
        <position position="164"/>
    </location>
</feature>
<comment type="subunit">
    <text evidence="9">Homotetramer.</text>
</comment>
<feature type="active site" evidence="9">
    <location>
        <position position="142"/>
    </location>
</feature>
<evidence type="ECO:0000256" key="6">
    <source>
        <dbReference type="ARBA" id="ARBA00022670"/>
    </source>
</evidence>
<dbReference type="AlphaFoldDB" id="A0A254N4C0"/>
<feature type="active site" evidence="9">
    <location>
        <position position="79"/>
    </location>
</feature>
<dbReference type="PRINTS" id="PR00706">
    <property type="entry name" value="PYROGLUPTASE"/>
</dbReference>
<evidence type="ECO:0000256" key="1">
    <source>
        <dbReference type="ARBA" id="ARBA00001770"/>
    </source>
</evidence>
<keyword evidence="8 9" id="KW-0788">Thiol protease</keyword>
<dbReference type="Gene3D" id="3.40.630.20">
    <property type="entry name" value="Peptidase C15, pyroglutamyl peptidase I-like"/>
    <property type="match status" value="1"/>
</dbReference>
<dbReference type="RefSeq" id="WP_088485013.1">
    <property type="nucleotide sequence ID" value="NZ_JBCNLH010000008.1"/>
</dbReference>
<dbReference type="Pfam" id="PF01470">
    <property type="entry name" value="Peptidase_C15"/>
    <property type="match status" value="1"/>
</dbReference>
<dbReference type="NCBIfam" id="NF009676">
    <property type="entry name" value="PRK13197.1"/>
    <property type="match status" value="1"/>
</dbReference>
<keyword evidence="7 9" id="KW-0378">Hydrolase</keyword>
<evidence type="ECO:0000256" key="8">
    <source>
        <dbReference type="ARBA" id="ARBA00022807"/>
    </source>
</evidence>
<gene>
    <name evidence="9 10" type="primary">pcp</name>
    <name evidence="10" type="ORF">CDO81_20140</name>
</gene>
<comment type="subcellular location">
    <subcellularLocation>
        <location evidence="3 9">Cytoplasm</location>
    </subcellularLocation>
</comment>
<reference evidence="10 11" key="1">
    <citation type="journal article" date="2007" name="Int. J. Syst. Evol. Microbiol.">
        <title>Description of Pelomonas aquatica sp. nov. and Pelomonas puraquae sp. nov., isolated from industrial and haemodialysis water.</title>
        <authorList>
            <person name="Gomila M."/>
            <person name="Bowien B."/>
            <person name="Falsen E."/>
            <person name="Moore E.R."/>
            <person name="Lalucat J."/>
        </authorList>
    </citation>
    <scope>NUCLEOTIDE SEQUENCE [LARGE SCALE GENOMIC DNA]</scope>
    <source>
        <strain evidence="10 11">CCUG 52769</strain>
    </source>
</reference>
<dbReference type="FunFam" id="3.40.630.20:FF:000001">
    <property type="entry name" value="Pyrrolidone-carboxylate peptidase"/>
    <property type="match status" value="1"/>
</dbReference>
<evidence type="ECO:0000256" key="7">
    <source>
        <dbReference type="ARBA" id="ARBA00022801"/>
    </source>
</evidence>
<dbReference type="HAMAP" id="MF_00417">
    <property type="entry name" value="Pyrrolid_peptidase"/>
    <property type="match status" value="1"/>
</dbReference>
<dbReference type="InterPro" id="IPR000816">
    <property type="entry name" value="Peptidase_C15"/>
</dbReference>
<organism evidence="10 11">
    <name type="scientific">Roseateles puraquae</name>
    <dbReference type="NCBI Taxonomy" id="431059"/>
    <lineage>
        <taxon>Bacteria</taxon>
        <taxon>Pseudomonadati</taxon>
        <taxon>Pseudomonadota</taxon>
        <taxon>Betaproteobacteria</taxon>
        <taxon>Burkholderiales</taxon>
        <taxon>Sphaerotilaceae</taxon>
        <taxon>Roseateles</taxon>
    </lineage>
</organism>
<evidence type="ECO:0000256" key="4">
    <source>
        <dbReference type="ARBA" id="ARBA00006641"/>
    </source>
</evidence>